<organism evidence="3 4">
    <name type="scientific">Paraconexibacter algicola</name>
    <dbReference type="NCBI Taxonomy" id="2133960"/>
    <lineage>
        <taxon>Bacteria</taxon>
        <taxon>Bacillati</taxon>
        <taxon>Actinomycetota</taxon>
        <taxon>Thermoleophilia</taxon>
        <taxon>Solirubrobacterales</taxon>
        <taxon>Paraconexibacteraceae</taxon>
        <taxon>Paraconexibacter</taxon>
    </lineage>
</organism>
<name>A0A2T4ULC7_9ACTN</name>
<feature type="transmembrane region" description="Helical" evidence="2">
    <location>
        <begin position="52"/>
        <end position="77"/>
    </location>
</feature>
<comment type="caution">
    <text evidence="3">The sequence shown here is derived from an EMBL/GenBank/DDBJ whole genome shotgun (WGS) entry which is preliminary data.</text>
</comment>
<keyword evidence="2" id="KW-0472">Membrane</keyword>
<feature type="transmembrane region" description="Helical" evidence="2">
    <location>
        <begin position="83"/>
        <end position="104"/>
    </location>
</feature>
<accession>A0A2T4ULC7</accession>
<reference evidence="3 4" key="1">
    <citation type="submission" date="2018-03" db="EMBL/GenBank/DDBJ databases">
        <title>Aquarubrobacter algicola gen. nov., sp. nov., a novel actinobacterium isolated from shallow eutrophic lake during the end of cyanobacterial harmful algal blooms.</title>
        <authorList>
            <person name="Chun S.J."/>
        </authorList>
    </citation>
    <scope>NUCLEOTIDE SEQUENCE [LARGE SCALE GENOMIC DNA]</scope>
    <source>
        <strain evidence="3 4">Seoho-28</strain>
    </source>
</reference>
<keyword evidence="2" id="KW-0812">Transmembrane</keyword>
<dbReference type="InterPro" id="IPR009937">
    <property type="entry name" value="Phage_holin_3_6"/>
</dbReference>
<gene>
    <name evidence="3" type="ORF">C7Y72_10300</name>
</gene>
<dbReference type="EMBL" id="PYYB01000001">
    <property type="protein sequence ID" value="PTL60010.1"/>
    <property type="molecule type" value="Genomic_DNA"/>
</dbReference>
<feature type="region of interest" description="Disordered" evidence="1">
    <location>
        <begin position="117"/>
        <end position="140"/>
    </location>
</feature>
<keyword evidence="4" id="KW-1185">Reference proteome</keyword>
<dbReference type="AlphaFoldDB" id="A0A2T4ULC7"/>
<dbReference type="Proteomes" id="UP000240739">
    <property type="component" value="Unassembled WGS sequence"/>
</dbReference>
<evidence type="ECO:0000256" key="2">
    <source>
        <dbReference type="SAM" id="Phobius"/>
    </source>
</evidence>
<sequence length="140" mass="14488">MTDSGSAPQPRERPVGELLTELSRETSLLVRQELALARAELQQKSRAAGVGAGLLGGAGATALVALVALMVTVVAALDTAMPTWLAGLITTGLFAAIAAVEAAVGRARLRAATPLVPQQAPESMKEDMEWATKQARSART</sequence>
<proteinExistence type="predicted"/>
<protein>
    <recommendedName>
        <fullName evidence="5">Phage holin family protein</fullName>
    </recommendedName>
</protein>
<evidence type="ECO:0000313" key="3">
    <source>
        <dbReference type="EMBL" id="PTL60010.1"/>
    </source>
</evidence>
<evidence type="ECO:0000313" key="4">
    <source>
        <dbReference type="Proteomes" id="UP000240739"/>
    </source>
</evidence>
<evidence type="ECO:0008006" key="5">
    <source>
        <dbReference type="Google" id="ProtNLM"/>
    </source>
</evidence>
<dbReference type="RefSeq" id="WP_107568654.1">
    <property type="nucleotide sequence ID" value="NZ_PYYB01000001.1"/>
</dbReference>
<keyword evidence="2" id="KW-1133">Transmembrane helix</keyword>
<evidence type="ECO:0000256" key="1">
    <source>
        <dbReference type="SAM" id="MobiDB-lite"/>
    </source>
</evidence>
<dbReference type="Pfam" id="PF07332">
    <property type="entry name" value="Phage_holin_3_6"/>
    <property type="match status" value="1"/>
</dbReference>